<name>A0AA88LGR2_ARTSF</name>
<keyword evidence="7" id="KW-1185">Reference proteome</keyword>
<evidence type="ECO:0000259" key="5">
    <source>
        <dbReference type="Pfam" id="PF25390"/>
    </source>
</evidence>
<evidence type="ECO:0000256" key="4">
    <source>
        <dbReference type="SAM" id="MobiDB-lite"/>
    </source>
</evidence>
<dbReference type="InterPro" id="IPR058923">
    <property type="entry name" value="RCC1-like_dom"/>
</dbReference>
<dbReference type="InterPro" id="IPR009091">
    <property type="entry name" value="RCC1/BLIP-II"/>
</dbReference>
<evidence type="ECO:0000256" key="2">
    <source>
        <dbReference type="ARBA" id="ARBA00022737"/>
    </source>
</evidence>
<accession>A0AA88LGR2</accession>
<dbReference type="EMBL" id="JAVRJZ010000002">
    <property type="protein sequence ID" value="KAK2726254.1"/>
    <property type="molecule type" value="Genomic_DNA"/>
</dbReference>
<dbReference type="SUPFAM" id="SSF50985">
    <property type="entry name" value="RCC1/BLIP-II"/>
    <property type="match status" value="1"/>
</dbReference>
<feature type="repeat" description="RCC1" evidence="3">
    <location>
        <begin position="263"/>
        <end position="316"/>
    </location>
</feature>
<feature type="repeat" description="RCC1" evidence="3">
    <location>
        <begin position="317"/>
        <end position="389"/>
    </location>
</feature>
<feature type="compositionally biased region" description="Basic and acidic residues" evidence="4">
    <location>
        <begin position="134"/>
        <end position="149"/>
    </location>
</feature>
<reference evidence="6" key="1">
    <citation type="submission" date="2023-07" db="EMBL/GenBank/DDBJ databases">
        <title>Chromosome-level genome assembly of Artemia franciscana.</title>
        <authorList>
            <person name="Jo E."/>
        </authorList>
    </citation>
    <scope>NUCLEOTIDE SEQUENCE</scope>
    <source>
        <tissue evidence="6">Whole body</tissue>
    </source>
</reference>
<evidence type="ECO:0000313" key="7">
    <source>
        <dbReference type="Proteomes" id="UP001187531"/>
    </source>
</evidence>
<evidence type="ECO:0000313" key="6">
    <source>
        <dbReference type="EMBL" id="KAK2726254.1"/>
    </source>
</evidence>
<dbReference type="Pfam" id="PF25390">
    <property type="entry name" value="WD40_RLD"/>
    <property type="match status" value="1"/>
</dbReference>
<protein>
    <recommendedName>
        <fullName evidence="5">RCC1-like domain-containing protein</fullName>
    </recommendedName>
</protein>
<dbReference type="PROSITE" id="PS00625">
    <property type="entry name" value="RCC1_1"/>
    <property type="match status" value="1"/>
</dbReference>
<dbReference type="Proteomes" id="UP001187531">
    <property type="component" value="Unassembled WGS sequence"/>
</dbReference>
<evidence type="ECO:0000256" key="1">
    <source>
        <dbReference type="ARBA" id="ARBA00022658"/>
    </source>
</evidence>
<dbReference type="PROSITE" id="PS50012">
    <property type="entry name" value="RCC1_3"/>
    <property type="match status" value="6"/>
</dbReference>
<dbReference type="GO" id="GO:0005737">
    <property type="term" value="C:cytoplasm"/>
    <property type="evidence" value="ECO:0007669"/>
    <property type="project" value="TreeGrafter"/>
</dbReference>
<keyword evidence="2" id="KW-0677">Repeat</keyword>
<dbReference type="InterPro" id="IPR000408">
    <property type="entry name" value="Reg_chr_condens"/>
</dbReference>
<gene>
    <name evidence="6" type="ORF">QYM36_000643</name>
</gene>
<keyword evidence="1" id="KW-0344">Guanine-nucleotide releasing factor</keyword>
<feature type="region of interest" description="Disordered" evidence="4">
    <location>
        <begin position="1"/>
        <end position="151"/>
    </location>
</feature>
<dbReference type="GO" id="GO:0005085">
    <property type="term" value="F:guanyl-nucleotide exchange factor activity"/>
    <property type="evidence" value="ECO:0007669"/>
    <property type="project" value="TreeGrafter"/>
</dbReference>
<feature type="repeat" description="RCC1" evidence="3">
    <location>
        <begin position="160"/>
        <end position="210"/>
    </location>
</feature>
<dbReference type="AlphaFoldDB" id="A0AA88LGR2"/>
<organism evidence="6 7">
    <name type="scientific">Artemia franciscana</name>
    <name type="common">Brine shrimp</name>
    <name type="synonym">Artemia sanfranciscana</name>
    <dbReference type="NCBI Taxonomy" id="6661"/>
    <lineage>
        <taxon>Eukaryota</taxon>
        <taxon>Metazoa</taxon>
        <taxon>Ecdysozoa</taxon>
        <taxon>Arthropoda</taxon>
        <taxon>Crustacea</taxon>
        <taxon>Branchiopoda</taxon>
        <taxon>Anostraca</taxon>
        <taxon>Artemiidae</taxon>
        <taxon>Artemia</taxon>
    </lineage>
</organism>
<evidence type="ECO:0000256" key="3">
    <source>
        <dbReference type="PROSITE-ProRule" id="PRU00235"/>
    </source>
</evidence>
<dbReference type="PRINTS" id="PR00633">
    <property type="entry name" value="RCCNDNSATION"/>
</dbReference>
<dbReference type="Gene3D" id="2.130.10.30">
    <property type="entry name" value="Regulator of chromosome condensation 1/beta-lactamase-inhibitor protein II"/>
    <property type="match status" value="1"/>
</dbReference>
<dbReference type="PANTHER" id="PTHR45982:SF1">
    <property type="entry name" value="REGULATOR OF CHROMOSOME CONDENSATION"/>
    <property type="match status" value="1"/>
</dbReference>
<feature type="domain" description="RCC1-like" evidence="5">
    <location>
        <begin position="163"/>
        <end position="549"/>
    </location>
</feature>
<feature type="compositionally biased region" description="Low complexity" evidence="4">
    <location>
        <begin position="7"/>
        <end position="21"/>
    </location>
</feature>
<sequence length="557" mass="59628">MARNTRARSVVSSAKSTSTRTTKNEKQRSTTKNGTNKVTKDVSVTRGPKKRSASVAASSNEESQQKKRRSQSTPPKPLKTLQVKRSITTVKPKVKKAAKPMEVLKKSKTLSKRKPEEQTAPSPPKKQKVLKKKPVAEHEKVEELSKKLELPASRHNRGTGVALACGQNDCGQLGMPQSVEQKKRPQKIPGIGQVIDVAAGGLHSVILTTDGEVFTFGNNDEGALGRLTEEEEDRFEARKVPLPGRVCMISAGDAHSAALLQDGRVFAWGIFKSASGDLGLIPTSSTKVEFPVQILPAVPITKIASGENHMVLLSETGHVYTFGCPEQGQLGRFSSRAASIGSSRQTVAGYLEPQKIALTIKTGKSRRKQVALFDDVWAGGMATYMKINSSDQIYVCGLNNYNQIAPESDSADAIVIYFPQLNSSLSGRAIAIAGAQHHSLAMLLNGEVQSFGSTTYGRLGTGNLGPLVSAVSEPTSVAIPGRAIDIAVGSSVSFAITDQGDCYSWGMGTNGQLGSGSEDDIYTPHHIQSKETQEKRVIAVSSGGQHTLFVVSEKIKP</sequence>
<feature type="repeat" description="RCC1" evidence="3">
    <location>
        <begin position="500"/>
        <end position="553"/>
    </location>
</feature>
<feature type="repeat" description="RCC1" evidence="3">
    <location>
        <begin position="446"/>
        <end position="499"/>
    </location>
</feature>
<proteinExistence type="predicted"/>
<dbReference type="PANTHER" id="PTHR45982">
    <property type="entry name" value="REGULATOR OF CHROMOSOME CONDENSATION"/>
    <property type="match status" value="1"/>
</dbReference>
<dbReference type="InterPro" id="IPR051553">
    <property type="entry name" value="Ran_GTPase-activating"/>
</dbReference>
<feature type="repeat" description="RCC1" evidence="3">
    <location>
        <begin position="211"/>
        <end position="262"/>
    </location>
</feature>
<comment type="caution">
    <text evidence="6">The sequence shown here is derived from an EMBL/GenBank/DDBJ whole genome shotgun (WGS) entry which is preliminary data.</text>
</comment>